<protein>
    <submittedName>
        <fullName evidence="1">Uncharacterized protein</fullName>
    </submittedName>
</protein>
<proteinExistence type="predicted"/>
<dbReference type="EMBL" id="JACCCY010000002">
    <property type="protein sequence ID" value="NYI49333.1"/>
    <property type="molecule type" value="Genomic_DNA"/>
</dbReference>
<dbReference type="AlphaFoldDB" id="A0A8E2A0S1"/>
<evidence type="ECO:0000313" key="2">
    <source>
        <dbReference type="Proteomes" id="UP000574332"/>
    </source>
</evidence>
<keyword evidence="2" id="KW-1185">Reference proteome</keyword>
<reference evidence="1 2" key="1">
    <citation type="submission" date="2020-07" db="EMBL/GenBank/DDBJ databases">
        <title>Genomic Encyclopedia of Type Strains, Phase IV (KMG-IV): sequencing the most valuable type-strain genomes for metagenomic binning, comparative biology and taxonomic classification.</title>
        <authorList>
            <person name="Goeker M."/>
        </authorList>
    </citation>
    <scope>NUCLEOTIDE SEQUENCE [LARGE SCALE GENOMIC DNA]</scope>
    <source>
        <strain evidence="1 2">DSM 23697</strain>
    </source>
</reference>
<accession>A0A8E2A0S1</accession>
<gene>
    <name evidence="1" type="ORF">F5613_001411</name>
</gene>
<name>A0A8E2A0S1_9PORP</name>
<dbReference type="Proteomes" id="UP000574332">
    <property type="component" value="Unassembled WGS sequence"/>
</dbReference>
<organism evidence="1 2">
    <name type="scientific">Macellibacteroides fermentans</name>
    <dbReference type="NCBI Taxonomy" id="879969"/>
    <lineage>
        <taxon>Bacteria</taxon>
        <taxon>Pseudomonadati</taxon>
        <taxon>Bacteroidota</taxon>
        <taxon>Bacteroidia</taxon>
        <taxon>Bacteroidales</taxon>
        <taxon>Porphyromonadaceae</taxon>
        <taxon>Macellibacteroides</taxon>
    </lineage>
</organism>
<evidence type="ECO:0000313" key="1">
    <source>
        <dbReference type="EMBL" id="NYI49333.1"/>
    </source>
</evidence>
<sequence length="49" mass="5894">MSYPNVVYFPVLMRVLTSKCPILCPKLLKYIMHIQDSFKKNRNSKTFHY</sequence>
<comment type="caution">
    <text evidence="1">The sequence shown here is derived from an EMBL/GenBank/DDBJ whole genome shotgun (WGS) entry which is preliminary data.</text>
</comment>